<dbReference type="SUPFAM" id="SSF52743">
    <property type="entry name" value="Subtilisin-like"/>
    <property type="match status" value="1"/>
</dbReference>
<reference evidence="5" key="1">
    <citation type="submission" date="2024-07" db="EMBL/GenBank/DDBJ databases">
        <title>Two chromosome-level genome assemblies of Korean endemic species Abeliophyllum distichum and Forsythia ovata (Oleaceae).</title>
        <authorList>
            <person name="Jang H."/>
        </authorList>
    </citation>
    <scope>NUCLEOTIDE SEQUENCE [LARGE SCALE GENOMIC DNA]</scope>
</reference>
<accession>A0ABD1TZA4</accession>
<dbReference type="InterPro" id="IPR045051">
    <property type="entry name" value="SBT"/>
</dbReference>
<dbReference type="InterPro" id="IPR041469">
    <property type="entry name" value="Subtilisin-like_FN3"/>
</dbReference>
<organism evidence="4 5">
    <name type="scientific">Abeliophyllum distichum</name>
    <dbReference type="NCBI Taxonomy" id="126358"/>
    <lineage>
        <taxon>Eukaryota</taxon>
        <taxon>Viridiplantae</taxon>
        <taxon>Streptophyta</taxon>
        <taxon>Embryophyta</taxon>
        <taxon>Tracheophyta</taxon>
        <taxon>Spermatophyta</taxon>
        <taxon>Magnoliopsida</taxon>
        <taxon>eudicotyledons</taxon>
        <taxon>Gunneridae</taxon>
        <taxon>Pentapetalae</taxon>
        <taxon>asterids</taxon>
        <taxon>lamiids</taxon>
        <taxon>Lamiales</taxon>
        <taxon>Oleaceae</taxon>
        <taxon>Forsythieae</taxon>
        <taxon>Abeliophyllum</taxon>
    </lineage>
</organism>
<evidence type="ECO:0000259" key="3">
    <source>
        <dbReference type="Pfam" id="PF17766"/>
    </source>
</evidence>
<dbReference type="Gene3D" id="2.60.40.2310">
    <property type="match status" value="1"/>
</dbReference>
<name>A0ABD1TZA4_9LAMI</name>
<dbReference type="PANTHER" id="PTHR10795">
    <property type="entry name" value="PROPROTEIN CONVERTASE SUBTILISIN/KEXIN"/>
    <property type="match status" value="1"/>
</dbReference>
<dbReference type="Gene3D" id="3.50.30.30">
    <property type="match status" value="1"/>
</dbReference>
<dbReference type="EMBL" id="JBFOLK010000004">
    <property type="protein sequence ID" value="KAL2518065.1"/>
    <property type="molecule type" value="Genomic_DNA"/>
</dbReference>
<comment type="caution">
    <text evidence="4">The sequence shown here is derived from an EMBL/GenBank/DDBJ whole genome shotgun (WGS) entry which is preliminary data.</text>
</comment>
<evidence type="ECO:0000313" key="4">
    <source>
        <dbReference type="EMBL" id="KAL2518065.1"/>
    </source>
</evidence>
<feature type="domain" description="Subtilisin-like protease fibronectin type-III" evidence="3">
    <location>
        <begin position="143"/>
        <end position="237"/>
    </location>
</feature>
<protein>
    <submittedName>
        <fullName evidence="4">Tripeptidyl-peptidase II</fullName>
    </submittedName>
</protein>
<sequence>MIKYLRETSGYRLWLTHSDMLFLECGCHKSTHLTSISKIRKGKIVIGFRATARILDGREATYTGSAPVVASCSSRGPDVNNALLETADVLKPTIMAPGSSIWAAWSPNSEGDQYIKVPGVDDMSVRRAVGVGCPSKKTDWCSDLNTTSVTVSNLVGSKKVTRRVTNVGELDGKYTVLVREPFGVNISVRPQVFKISINTSRHIILFLVATQTANSYTFGEMVFEGNNNHVVRVPIDVYVSSTLGF</sequence>
<gene>
    <name evidence="4" type="ORF">Adt_14312</name>
</gene>
<keyword evidence="2" id="KW-0732">Signal</keyword>
<dbReference type="Gene3D" id="3.40.50.200">
    <property type="entry name" value="Peptidase S8/S53 domain"/>
    <property type="match status" value="1"/>
</dbReference>
<keyword evidence="5" id="KW-1185">Reference proteome</keyword>
<evidence type="ECO:0000256" key="1">
    <source>
        <dbReference type="ARBA" id="ARBA00011073"/>
    </source>
</evidence>
<evidence type="ECO:0000256" key="2">
    <source>
        <dbReference type="ARBA" id="ARBA00022729"/>
    </source>
</evidence>
<proteinExistence type="inferred from homology"/>
<comment type="similarity">
    <text evidence="1">Belongs to the peptidase S8 family.</text>
</comment>
<dbReference type="Pfam" id="PF17766">
    <property type="entry name" value="fn3_6"/>
    <property type="match status" value="1"/>
</dbReference>
<dbReference type="Proteomes" id="UP001604336">
    <property type="component" value="Unassembled WGS sequence"/>
</dbReference>
<evidence type="ECO:0000313" key="5">
    <source>
        <dbReference type="Proteomes" id="UP001604336"/>
    </source>
</evidence>
<dbReference type="AlphaFoldDB" id="A0ABD1TZA4"/>
<dbReference type="InterPro" id="IPR036852">
    <property type="entry name" value="Peptidase_S8/S53_dom_sf"/>
</dbReference>